<reference evidence="3 4" key="1">
    <citation type="submission" date="2019-05" db="EMBL/GenBank/DDBJ databases">
        <title>Panacibacter sp. strain 17mud1-8 Genome sequencing and assembly.</title>
        <authorList>
            <person name="Chhetri G."/>
        </authorList>
    </citation>
    <scope>NUCLEOTIDE SEQUENCE [LARGE SCALE GENOMIC DNA]</scope>
    <source>
        <strain evidence="3 4">17mud1-8</strain>
    </source>
</reference>
<dbReference type="Pfam" id="PF00534">
    <property type="entry name" value="Glycos_transf_1"/>
    <property type="match status" value="1"/>
</dbReference>
<dbReference type="AlphaFoldDB" id="A0A4U3L1P3"/>
<proteinExistence type="predicted"/>
<evidence type="ECO:0000313" key="3">
    <source>
        <dbReference type="EMBL" id="TKK67406.1"/>
    </source>
</evidence>
<protein>
    <submittedName>
        <fullName evidence="3">Glycosyltransferase family 4 protein</fullName>
    </submittedName>
</protein>
<evidence type="ECO:0000259" key="2">
    <source>
        <dbReference type="Pfam" id="PF13439"/>
    </source>
</evidence>
<keyword evidence="4" id="KW-1185">Reference proteome</keyword>
<dbReference type="GO" id="GO:0016757">
    <property type="term" value="F:glycosyltransferase activity"/>
    <property type="evidence" value="ECO:0007669"/>
    <property type="project" value="InterPro"/>
</dbReference>
<feature type="domain" description="Glycosyltransferase subfamily 4-like N-terminal" evidence="2">
    <location>
        <begin position="30"/>
        <end position="176"/>
    </location>
</feature>
<name>A0A4U3L1P3_9BACT</name>
<feature type="domain" description="Glycosyl transferase family 1" evidence="1">
    <location>
        <begin position="199"/>
        <end position="361"/>
    </location>
</feature>
<dbReference type="PANTHER" id="PTHR45947">
    <property type="entry name" value="SULFOQUINOVOSYL TRANSFERASE SQD2"/>
    <property type="match status" value="1"/>
</dbReference>
<dbReference type="InterPro" id="IPR028098">
    <property type="entry name" value="Glyco_trans_4-like_N"/>
</dbReference>
<dbReference type="Pfam" id="PF13439">
    <property type="entry name" value="Glyco_transf_4"/>
    <property type="match status" value="1"/>
</dbReference>
<dbReference type="EMBL" id="SZQL01000011">
    <property type="protein sequence ID" value="TKK67406.1"/>
    <property type="molecule type" value="Genomic_DNA"/>
</dbReference>
<dbReference type="RefSeq" id="WP_137262422.1">
    <property type="nucleotide sequence ID" value="NZ_SZQL01000011.1"/>
</dbReference>
<dbReference type="CDD" id="cd03801">
    <property type="entry name" value="GT4_PimA-like"/>
    <property type="match status" value="1"/>
</dbReference>
<dbReference type="PANTHER" id="PTHR45947:SF3">
    <property type="entry name" value="SULFOQUINOVOSYL TRANSFERASE SQD2"/>
    <property type="match status" value="1"/>
</dbReference>
<comment type="caution">
    <text evidence="3">The sequence shown here is derived from an EMBL/GenBank/DDBJ whole genome shotgun (WGS) entry which is preliminary data.</text>
</comment>
<dbReference type="InterPro" id="IPR050194">
    <property type="entry name" value="Glycosyltransferase_grp1"/>
</dbReference>
<dbReference type="OrthoDB" id="9787293at2"/>
<evidence type="ECO:0000259" key="1">
    <source>
        <dbReference type="Pfam" id="PF00534"/>
    </source>
</evidence>
<evidence type="ECO:0000313" key="4">
    <source>
        <dbReference type="Proteomes" id="UP000305848"/>
    </source>
</evidence>
<dbReference type="Proteomes" id="UP000305848">
    <property type="component" value="Unassembled WGS sequence"/>
</dbReference>
<accession>A0A4U3L1P3</accession>
<dbReference type="SUPFAM" id="SSF53756">
    <property type="entry name" value="UDP-Glycosyltransferase/glycogen phosphorylase"/>
    <property type="match status" value="1"/>
</dbReference>
<dbReference type="Gene3D" id="3.40.50.2000">
    <property type="entry name" value="Glycogen Phosphorylase B"/>
    <property type="match status" value="2"/>
</dbReference>
<dbReference type="InterPro" id="IPR001296">
    <property type="entry name" value="Glyco_trans_1"/>
</dbReference>
<gene>
    <name evidence="3" type="ORF">FC093_13985</name>
</gene>
<organism evidence="3 4">
    <name type="scientific">Ilyomonas limi</name>
    <dbReference type="NCBI Taxonomy" id="2575867"/>
    <lineage>
        <taxon>Bacteria</taxon>
        <taxon>Pseudomonadati</taxon>
        <taxon>Bacteroidota</taxon>
        <taxon>Chitinophagia</taxon>
        <taxon>Chitinophagales</taxon>
        <taxon>Chitinophagaceae</taxon>
        <taxon>Ilyomonas</taxon>
    </lineage>
</organism>
<keyword evidence="3" id="KW-0808">Transferase</keyword>
<sequence>MANKLFFISRDANWQLYRNEVLTYFAKKYNYDVTILSTGMLKDYLKENDRLKYKLFKNLFSHQSKTSFFPGAITYIIKHKPSCVLALNNATQITEYIACILCRILGIKFVWWTHAYDHKPISNKFKRNVKDAYVKFFLSLGKAIITFSPKGKQYLIDAGIKKEKIFVAPNTLDTERLLVINHQVSSQLDKVQFLSEISPLINKQSKILLFSGRLNIYKKVHNALYALAEILKRDKNVHLIIIGDGDQKKSLTEITEQLGITGNVHFRGYIFEEFEVGKYFKVSDLFIMPGYVGLAIVHSFCFGLPIITENINFHSPEIQFLKDGINGYFVQEDNKEEMANKILDVLHNENLLSSLSKNAYETVLNEASILNMSAQMYKAINI</sequence>